<dbReference type="InterPro" id="IPR006202">
    <property type="entry name" value="Neur_chan_lig-bd"/>
</dbReference>
<dbReference type="Gene3D" id="2.70.170.10">
    <property type="entry name" value="Neurotransmitter-gated ion-channel ligand-binding domain"/>
    <property type="match status" value="1"/>
</dbReference>
<dbReference type="PRINTS" id="PR00252">
    <property type="entry name" value="NRIONCHANNEL"/>
</dbReference>
<evidence type="ECO:0000313" key="8">
    <source>
        <dbReference type="EMBL" id="CAD5111727.1"/>
    </source>
</evidence>
<dbReference type="GO" id="GO:0004888">
    <property type="term" value="F:transmembrane signaling receptor activity"/>
    <property type="evidence" value="ECO:0007669"/>
    <property type="project" value="InterPro"/>
</dbReference>
<evidence type="ECO:0000259" key="6">
    <source>
        <dbReference type="Pfam" id="PF02931"/>
    </source>
</evidence>
<dbReference type="InterPro" id="IPR006029">
    <property type="entry name" value="Neurotrans-gated_channel_TM"/>
</dbReference>
<organism evidence="8 9">
    <name type="scientific">Dimorphilus gyrociliatus</name>
    <dbReference type="NCBI Taxonomy" id="2664684"/>
    <lineage>
        <taxon>Eukaryota</taxon>
        <taxon>Metazoa</taxon>
        <taxon>Spiralia</taxon>
        <taxon>Lophotrochozoa</taxon>
        <taxon>Annelida</taxon>
        <taxon>Polychaeta</taxon>
        <taxon>Polychaeta incertae sedis</taxon>
        <taxon>Dinophilidae</taxon>
        <taxon>Dimorphilus</taxon>
    </lineage>
</organism>
<feature type="transmembrane region" description="Helical" evidence="5">
    <location>
        <begin position="257"/>
        <end position="277"/>
    </location>
</feature>
<dbReference type="CDD" id="cd18989">
    <property type="entry name" value="LGIC_ECD_cation"/>
    <property type="match status" value="1"/>
</dbReference>
<keyword evidence="5" id="KW-0813">Transport</keyword>
<gene>
    <name evidence="8" type="ORF">DGYR_LOCUS974</name>
</gene>
<dbReference type="CDD" id="cd19051">
    <property type="entry name" value="LGIC_TM_cation"/>
    <property type="match status" value="1"/>
</dbReference>
<dbReference type="Gene3D" id="1.20.58.390">
    <property type="entry name" value="Neurotransmitter-gated ion-channel transmembrane domain"/>
    <property type="match status" value="1"/>
</dbReference>
<comment type="subcellular location">
    <subcellularLocation>
        <location evidence="1">Membrane</location>
        <topology evidence="1">Multi-pass membrane protein</topology>
    </subcellularLocation>
</comment>
<dbReference type="PROSITE" id="PS00236">
    <property type="entry name" value="NEUROTR_ION_CHANNEL"/>
    <property type="match status" value="1"/>
</dbReference>
<evidence type="ECO:0000256" key="2">
    <source>
        <dbReference type="ARBA" id="ARBA00022692"/>
    </source>
</evidence>
<feature type="domain" description="Neurotransmitter-gated ion-channel transmembrane" evidence="7">
    <location>
        <begin position="232"/>
        <end position="386"/>
    </location>
</feature>
<feature type="transmembrane region" description="Helical" evidence="5">
    <location>
        <begin position="227"/>
        <end position="250"/>
    </location>
</feature>
<keyword evidence="5" id="KW-0407">Ion channel</keyword>
<dbReference type="FunFam" id="2.70.170.10:FF:000028">
    <property type="entry name" value="AcetylCholine Receptor"/>
    <property type="match status" value="1"/>
</dbReference>
<evidence type="ECO:0000256" key="5">
    <source>
        <dbReference type="RuleBase" id="RU000687"/>
    </source>
</evidence>
<keyword evidence="4 5" id="KW-0472">Membrane</keyword>
<dbReference type="SUPFAM" id="SSF63712">
    <property type="entry name" value="Nicotinic receptor ligand binding domain-like"/>
    <property type="match status" value="1"/>
</dbReference>
<dbReference type="SUPFAM" id="SSF90112">
    <property type="entry name" value="Neurotransmitter-gated ion-channel transmembrane pore"/>
    <property type="match status" value="1"/>
</dbReference>
<evidence type="ECO:0000256" key="1">
    <source>
        <dbReference type="ARBA" id="ARBA00004141"/>
    </source>
</evidence>
<comment type="similarity">
    <text evidence="5">Belongs to the ligand-gated ion channel (TC 1.A.9) family.</text>
</comment>
<evidence type="ECO:0000259" key="7">
    <source>
        <dbReference type="Pfam" id="PF02932"/>
    </source>
</evidence>
<keyword evidence="5" id="KW-0406">Ion transport</keyword>
<dbReference type="InterPro" id="IPR038050">
    <property type="entry name" value="Neuro_actylchol_rec"/>
</dbReference>
<keyword evidence="9" id="KW-1185">Reference proteome</keyword>
<dbReference type="GO" id="GO:0016020">
    <property type="term" value="C:membrane"/>
    <property type="evidence" value="ECO:0007669"/>
    <property type="project" value="UniProtKB-SubCell"/>
</dbReference>
<keyword evidence="2 5" id="KW-0812">Transmembrane</keyword>
<feature type="domain" description="Neurotransmitter-gated ion-channel ligand-binding" evidence="6">
    <location>
        <begin position="18"/>
        <end position="204"/>
    </location>
</feature>
<dbReference type="GO" id="GO:0005230">
    <property type="term" value="F:extracellular ligand-gated monoatomic ion channel activity"/>
    <property type="evidence" value="ECO:0007669"/>
    <property type="project" value="InterPro"/>
</dbReference>
<feature type="transmembrane region" description="Helical" evidence="5">
    <location>
        <begin position="283"/>
        <end position="304"/>
    </location>
</feature>
<dbReference type="InterPro" id="IPR036719">
    <property type="entry name" value="Neuro-gated_channel_TM_sf"/>
</dbReference>
<reference evidence="8 9" key="1">
    <citation type="submission" date="2020-08" db="EMBL/GenBank/DDBJ databases">
        <authorList>
            <person name="Hejnol A."/>
        </authorList>
    </citation>
    <scope>NUCLEOTIDE SEQUENCE [LARGE SCALE GENOMIC DNA]</scope>
</reference>
<evidence type="ECO:0000256" key="4">
    <source>
        <dbReference type="ARBA" id="ARBA00023136"/>
    </source>
</evidence>
<dbReference type="Pfam" id="PF02931">
    <property type="entry name" value="Neur_chan_LBD"/>
    <property type="match status" value="1"/>
</dbReference>
<keyword evidence="3 5" id="KW-1133">Transmembrane helix</keyword>
<evidence type="ECO:0000256" key="3">
    <source>
        <dbReference type="ARBA" id="ARBA00022989"/>
    </source>
</evidence>
<dbReference type="InterPro" id="IPR006201">
    <property type="entry name" value="Neur_channel"/>
</dbReference>
<evidence type="ECO:0000313" key="9">
    <source>
        <dbReference type="Proteomes" id="UP000549394"/>
    </source>
</evidence>
<dbReference type="Pfam" id="PF02932">
    <property type="entry name" value="Neur_chan_memb"/>
    <property type="match status" value="1"/>
</dbReference>
<dbReference type="PANTHER" id="PTHR18945">
    <property type="entry name" value="NEUROTRANSMITTER GATED ION CHANNEL"/>
    <property type="match status" value="1"/>
</dbReference>
<dbReference type="EMBL" id="CAJFCJ010000002">
    <property type="protein sequence ID" value="CAD5111727.1"/>
    <property type="molecule type" value="Genomic_DNA"/>
</dbReference>
<dbReference type="Proteomes" id="UP000549394">
    <property type="component" value="Unassembled WGS sequence"/>
</dbReference>
<proteinExistence type="inferred from homology"/>
<comment type="caution">
    <text evidence="8">The sequence shown here is derived from an EMBL/GenBank/DDBJ whole genome shotgun (WGS) entry which is preliminary data.</text>
</comment>
<dbReference type="InterPro" id="IPR018000">
    <property type="entry name" value="Neurotransmitter_ion_chnl_CS"/>
</dbReference>
<dbReference type="OrthoDB" id="6153170at2759"/>
<sequence length="449" mass="51752">MLNTAFTNIFRDELPVYKLKKRLLHGREKSFLTTKDSSNKLKVSLLLLIARIDKLSEKDQELTSYLWLSLSWKDDTLKWNPSSYGNITTFTTTHDTLWIPEMIIRNTKEQPIDIGLEQKRRVRVFSDGSVSWSTAMIVRTHCDIDMTNFPWDVQVCHVEFSTMTYQKDIQYVPAYNEVSRQAFKKNPQWNLIKTKLRTYDMFIKIGDHNGTGTVAYATFILARQSRYYTMIIVVPSFVIIIVTGFTLLLPFKSGEKVSLNITVLLSYTMLLILMSSIMPENSLNFPILALHLVLNMIMSGIILISTVCHQRLYFTSPDKPLPKMIDPIALVYLSQIWNFVTCSKTKPPLNNMNSKVSSSLSVTDAVNEYEENSAQDKSKNENVEEEDAIQLHEKKVQKGISILENYYFVFYMLLFFIYITVVFSNIARSPGAHGIDDKIHFSPAYDKEI</sequence>
<protein>
    <submittedName>
        <fullName evidence="8">DgyrCDS1015</fullName>
    </submittedName>
</protein>
<dbReference type="InterPro" id="IPR036734">
    <property type="entry name" value="Neur_chan_lig-bd_sf"/>
</dbReference>
<name>A0A7I8VB14_9ANNE</name>
<dbReference type="AlphaFoldDB" id="A0A7I8VB14"/>
<accession>A0A7I8VB14</accession>
<feature type="transmembrane region" description="Helical" evidence="5">
    <location>
        <begin position="406"/>
        <end position="427"/>
    </location>
</feature>